<protein>
    <submittedName>
        <fullName evidence="2">IQCK protein</fullName>
    </submittedName>
</protein>
<proteinExistence type="predicted"/>
<feature type="compositionally biased region" description="Pro residues" evidence="1">
    <location>
        <begin position="90"/>
        <end position="103"/>
    </location>
</feature>
<dbReference type="Pfam" id="PF00612">
    <property type="entry name" value="IQ"/>
    <property type="match status" value="1"/>
</dbReference>
<dbReference type="PANTHER" id="PTHR34927">
    <property type="entry name" value="IQ DOMAIN-CONTAINING PROTEIN K"/>
    <property type="match status" value="1"/>
</dbReference>
<dbReference type="PANTHER" id="PTHR34927:SF1">
    <property type="entry name" value="IQ DOMAIN-CONTAINING PROTEIN K"/>
    <property type="match status" value="1"/>
</dbReference>
<evidence type="ECO:0000313" key="3">
    <source>
        <dbReference type="Proteomes" id="UP000838412"/>
    </source>
</evidence>
<organism evidence="2 3">
    <name type="scientific">Branchiostoma lanceolatum</name>
    <name type="common">Common lancelet</name>
    <name type="synonym">Amphioxus lanceolatum</name>
    <dbReference type="NCBI Taxonomy" id="7740"/>
    <lineage>
        <taxon>Eukaryota</taxon>
        <taxon>Metazoa</taxon>
        <taxon>Chordata</taxon>
        <taxon>Cephalochordata</taxon>
        <taxon>Leptocardii</taxon>
        <taxon>Amphioxiformes</taxon>
        <taxon>Branchiostomatidae</taxon>
        <taxon>Branchiostoma</taxon>
    </lineage>
</organism>
<dbReference type="CDD" id="cd23767">
    <property type="entry name" value="IQCD"/>
    <property type="match status" value="1"/>
</dbReference>
<dbReference type="Proteomes" id="UP000838412">
    <property type="component" value="Chromosome 9"/>
</dbReference>
<name>A0A8K0AEW2_BRALA</name>
<dbReference type="InterPro" id="IPR000048">
    <property type="entry name" value="IQ_motif_EF-hand-BS"/>
</dbReference>
<feature type="region of interest" description="Disordered" evidence="1">
    <location>
        <begin position="246"/>
        <end position="311"/>
    </location>
</feature>
<dbReference type="AlphaFoldDB" id="A0A8K0AEW2"/>
<dbReference type="EMBL" id="OV696694">
    <property type="protein sequence ID" value="CAH1274115.1"/>
    <property type="molecule type" value="Genomic_DNA"/>
</dbReference>
<feature type="compositionally biased region" description="Pro residues" evidence="1">
    <location>
        <begin position="300"/>
        <end position="311"/>
    </location>
</feature>
<dbReference type="InterPro" id="IPR043408">
    <property type="entry name" value="IQCK"/>
</dbReference>
<dbReference type="OrthoDB" id="2155538at2759"/>
<evidence type="ECO:0000256" key="1">
    <source>
        <dbReference type="SAM" id="MobiDB-lite"/>
    </source>
</evidence>
<sequence length="311" mass="35222">MAAKVIGEKKEISLWDQICAEVAATRPPFEPPEDDASSVKTDVVQYDATKHNPVFYGRMFSKVPADSDPFESFDPSTSHPACVGYSLVDKPPPPPSPPSTPLPDPRLCAPREYLEHYIFPVLLPGMVEMLREAKNQRCFERKRTKFNACDFLTEWLYKMNPQYGADRGDITLFEIPFVKSWLEEHPRPPLPLSLLLSDEEAATIIQSFFRGYLTRRDPEVQELRQWQRELREEGEDISIKVEEFWRKHEPSEEGHDPTQKTSPKGTHKTSSSGSPRGFKKQRASSGISAVTSEVSISIEPPSPQPPQSPDV</sequence>
<dbReference type="CDD" id="cd22969">
    <property type="entry name" value="DD_IQCK"/>
    <property type="match status" value="1"/>
</dbReference>
<feature type="compositionally biased region" description="Basic and acidic residues" evidence="1">
    <location>
        <begin position="246"/>
        <end position="258"/>
    </location>
</feature>
<feature type="region of interest" description="Disordered" evidence="1">
    <location>
        <begin position="84"/>
        <end position="103"/>
    </location>
</feature>
<feature type="compositionally biased region" description="Polar residues" evidence="1">
    <location>
        <begin position="259"/>
        <end position="274"/>
    </location>
</feature>
<dbReference type="PROSITE" id="PS50096">
    <property type="entry name" value="IQ"/>
    <property type="match status" value="1"/>
</dbReference>
<accession>A0A8K0AEW2</accession>
<reference evidence="2" key="1">
    <citation type="submission" date="2022-01" db="EMBL/GenBank/DDBJ databases">
        <authorList>
            <person name="Braso-Vives M."/>
        </authorList>
    </citation>
    <scope>NUCLEOTIDE SEQUENCE</scope>
</reference>
<dbReference type="Gene3D" id="1.20.890.10">
    <property type="entry name" value="cAMP-dependent protein kinase regulatory subunit, dimerization-anchoring domain"/>
    <property type="match status" value="1"/>
</dbReference>
<keyword evidence="3" id="KW-1185">Reference proteome</keyword>
<evidence type="ECO:0000313" key="2">
    <source>
        <dbReference type="EMBL" id="CAH1274115.1"/>
    </source>
</evidence>
<gene>
    <name evidence="2" type="primary">IQCK</name>
    <name evidence="2" type="ORF">BLAG_LOCUS25234</name>
</gene>